<evidence type="ECO:0000256" key="8">
    <source>
        <dbReference type="ARBA" id="ARBA00022833"/>
    </source>
</evidence>
<keyword evidence="10" id="KW-0131">Cell cycle</keyword>
<dbReference type="GO" id="GO:0000775">
    <property type="term" value="C:chromosome, centromeric region"/>
    <property type="evidence" value="ECO:0007669"/>
    <property type="project" value="UniProtKB-SubCell"/>
</dbReference>
<dbReference type="GO" id="GO:0051301">
    <property type="term" value="P:cell division"/>
    <property type="evidence" value="ECO:0007669"/>
    <property type="project" value="UniProtKB-KW"/>
</dbReference>
<evidence type="ECO:0000256" key="9">
    <source>
        <dbReference type="ARBA" id="ARBA00023242"/>
    </source>
</evidence>
<organism evidence="13 14">
    <name type="scientific">Littorina saxatilis</name>
    <dbReference type="NCBI Taxonomy" id="31220"/>
    <lineage>
        <taxon>Eukaryota</taxon>
        <taxon>Metazoa</taxon>
        <taxon>Spiralia</taxon>
        <taxon>Lophotrochozoa</taxon>
        <taxon>Mollusca</taxon>
        <taxon>Gastropoda</taxon>
        <taxon>Caenogastropoda</taxon>
        <taxon>Littorinimorpha</taxon>
        <taxon>Littorinoidea</taxon>
        <taxon>Littorinidae</taxon>
        <taxon>Littorina</taxon>
    </lineage>
</organism>
<keyword evidence="5" id="KW-0132">Cell division</keyword>
<evidence type="ECO:0000256" key="5">
    <source>
        <dbReference type="ARBA" id="ARBA00022618"/>
    </source>
</evidence>
<evidence type="ECO:0000256" key="11">
    <source>
        <dbReference type="ARBA" id="ARBA00023328"/>
    </source>
</evidence>
<evidence type="ECO:0000256" key="3">
    <source>
        <dbReference type="ARBA" id="ARBA00004584"/>
    </source>
</evidence>
<evidence type="ECO:0000313" key="14">
    <source>
        <dbReference type="Proteomes" id="UP001374579"/>
    </source>
</evidence>
<keyword evidence="11" id="KW-0137">Centromere</keyword>
<evidence type="ECO:0000256" key="10">
    <source>
        <dbReference type="ARBA" id="ARBA00023306"/>
    </source>
</evidence>
<reference evidence="13 14" key="1">
    <citation type="submission" date="2024-02" db="EMBL/GenBank/DDBJ databases">
        <title>Chromosome-scale genome assembly of the rough periwinkle Littorina saxatilis.</title>
        <authorList>
            <person name="De Jode A."/>
            <person name="Faria R."/>
            <person name="Formenti G."/>
            <person name="Sims Y."/>
            <person name="Smith T.P."/>
            <person name="Tracey A."/>
            <person name="Wood J.M.D."/>
            <person name="Zagrodzka Z.B."/>
            <person name="Johannesson K."/>
            <person name="Butlin R.K."/>
            <person name="Leder E.H."/>
        </authorList>
    </citation>
    <scope>NUCLEOTIDE SEQUENCE [LARGE SCALE GENOMIC DNA]</scope>
    <source>
        <strain evidence="13">Snail1</strain>
        <tissue evidence="13">Muscle</tissue>
    </source>
</reference>
<keyword evidence="14" id="KW-1185">Reference proteome</keyword>
<dbReference type="EMBL" id="JBAMIC010000001">
    <property type="protein sequence ID" value="KAK7116586.1"/>
    <property type="molecule type" value="Genomic_DNA"/>
</dbReference>
<sequence>MESGDNQASSSNGEGVLADTQVVFQCESCRSILGDATNWIAATEALEAFTLSAVTESVHIGENFCHSTQTHDAGSSYSLLTCRTCKVELGRRYITTPSHLDHLRDNFTLYVTNVTSYQLGSAGVKAVSKFKGQEPPLLLKLAERCMKLQHLIVTLNERLYNIEHCLREGNGNPIATSLHSI</sequence>
<comment type="function">
    <text evidence="1">Required for recruitment of CENPA to centromeres and normal chromosome segregation during mitosis.</text>
</comment>
<dbReference type="Proteomes" id="UP001374579">
    <property type="component" value="Unassembled WGS sequence"/>
</dbReference>
<evidence type="ECO:0000313" key="13">
    <source>
        <dbReference type="EMBL" id="KAK7116586.1"/>
    </source>
</evidence>
<dbReference type="PROSITE" id="PS51793">
    <property type="entry name" value="MIS18"/>
    <property type="match status" value="1"/>
</dbReference>
<keyword evidence="6" id="KW-0479">Metal-binding</keyword>
<comment type="caution">
    <text evidence="13">The sequence shown here is derived from an EMBL/GenBank/DDBJ whole genome shotgun (WGS) entry which is preliminary data.</text>
</comment>
<keyword evidence="4" id="KW-0158">Chromosome</keyword>
<gene>
    <name evidence="13" type="ORF">V1264_002245</name>
</gene>
<name>A0AAN9C398_9CAEN</name>
<dbReference type="GO" id="GO:0007059">
    <property type="term" value="P:chromosome segregation"/>
    <property type="evidence" value="ECO:0007669"/>
    <property type="project" value="TreeGrafter"/>
</dbReference>
<evidence type="ECO:0000256" key="1">
    <source>
        <dbReference type="ARBA" id="ARBA00003694"/>
    </source>
</evidence>
<protein>
    <recommendedName>
        <fullName evidence="12">Mis18 domain-containing protein</fullName>
    </recommendedName>
</protein>
<dbReference type="PANTHER" id="PTHR16431:SF1">
    <property type="entry name" value="NEUROGENIC PROTEIN MASTERMIND"/>
    <property type="match status" value="1"/>
</dbReference>
<dbReference type="AlphaFoldDB" id="A0AAN9C398"/>
<dbReference type="InterPro" id="IPR004910">
    <property type="entry name" value="Yippee/Mis18/Cereblon"/>
</dbReference>
<dbReference type="PANTHER" id="PTHR16431">
    <property type="entry name" value="NEUROGENIC PROTEIN MASTERMIND"/>
    <property type="match status" value="1"/>
</dbReference>
<dbReference type="InterPro" id="IPR034752">
    <property type="entry name" value="Mis18"/>
</dbReference>
<accession>A0AAN9C398</accession>
<keyword evidence="9" id="KW-0539">Nucleus</keyword>
<evidence type="ECO:0000259" key="12">
    <source>
        <dbReference type="PROSITE" id="PS51793"/>
    </source>
</evidence>
<dbReference type="GO" id="GO:0005634">
    <property type="term" value="C:nucleus"/>
    <property type="evidence" value="ECO:0007669"/>
    <property type="project" value="UniProtKB-SubCell"/>
</dbReference>
<dbReference type="GO" id="GO:0034080">
    <property type="term" value="P:CENP-A containing chromatin assembly"/>
    <property type="evidence" value="ECO:0007669"/>
    <property type="project" value="TreeGrafter"/>
</dbReference>
<evidence type="ECO:0000256" key="2">
    <source>
        <dbReference type="ARBA" id="ARBA00004123"/>
    </source>
</evidence>
<comment type="subcellular location">
    <subcellularLocation>
        <location evidence="3">Chromosome</location>
        <location evidence="3">Centromere</location>
    </subcellularLocation>
    <subcellularLocation>
        <location evidence="2">Nucleus</location>
    </subcellularLocation>
</comment>
<keyword evidence="8" id="KW-0862">Zinc</keyword>
<dbReference type="GO" id="GO:0046872">
    <property type="term" value="F:metal ion binding"/>
    <property type="evidence" value="ECO:0007669"/>
    <property type="project" value="UniProtKB-KW"/>
</dbReference>
<evidence type="ECO:0000256" key="6">
    <source>
        <dbReference type="ARBA" id="ARBA00022723"/>
    </source>
</evidence>
<dbReference type="GO" id="GO:0000785">
    <property type="term" value="C:chromatin"/>
    <property type="evidence" value="ECO:0007669"/>
    <property type="project" value="TreeGrafter"/>
</dbReference>
<feature type="domain" description="Mis18" evidence="12">
    <location>
        <begin position="21"/>
        <end position="119"/>
    </location>
</feature>
<keyword evidence="7" id="KW-0498">Mitosis</keyword>
<evidence type="ECO:0000256" key="4">
    <source>
        <dbReference type="ARBA" id="ARBA00022454"/>
    </source>
</evidence>
<dbReference type="Pfam" id="PF03226">
    <property type="entry name" value="Yippee-Mis18"/>
    <property type="match status" value="1"/>
</dbReference>
<proteinExistence type="predicted"/>
<evidence type="ECO:0000256" key="7">
    <source>
        <dbReference type="ARBA" id="ARBA00022776"/>
    </source>
</evidence>